<dbReference type="AlphaFoldDB" id="A0A160T2Y2"/>
<dbReference type="KEGG" id="pbf:CFX0092_A2633"/>
<dbReference type="RefSeq" id="WP_095043836.1">
    <property type="nucleotide sequence ID" value="NZ_LN890655.1"/>
</dbReference>
<dbReference type="EMBL" id="LN890655">
    <property type="protein sequence ID" value="CUS04511.2"/>
    <property type="molecule type" value="Genomic_DNA"/>
</dbReference>
<dbReference type="Gene3D" id="3.20.20.80">
    <property type="entry name" value="Glycosidases"/>
    <property type="match status" value="1"/>
</dbReference>
<keyword evidence="1" id="KW-0732">Signal</keyword>
<feature type="chain" id="PRO_5008240563" evidence="1">
    <location>
        <begin position="22"/>
        <end position="445"/>
    </location>
</feature>
<evidence type="ECO:0000256" key="1">
    <source>
        <dbReference type="SAM" id="SignalP"/>
    </source>
</evidence>
<dbReference type="PANTHER" id="PTHR12631:SF10">
    <property type="entry name" value="BETA-XYLOSIDASE-LIKE PROTEIN-RELATED"/>
    <property type="match status" value="1"/>
</dbReference>
<keyword evidence="3" id="KW-1185">Reference proteome</keyword>
<dbReference type="InterPro" id="IPR051923">
    <property type="entry name" value="Glycosyl_Hydrolase_39"/>
</dbReference>
<proteinExistence type="predicted"/>
<evidence type="ECO:0000313" key="2">
    <source>
        <dbReference type="EMBL" id="CUS04511.2"/>
    </source>
</evidence>
<dbReference type="Proteomes" id="UP000215027">
    <property type="component" value="Chromosome I"/>
</dbReference>
<gene>
    <name evidence="2" type="ORF">CFX0092_A2633</name>
</gene>
<name>A0A160T2Y2_9CHLR</name>
<dbReference type="PANTHER" id="PTHR12631">
    <property type="entry name" value="ALPHA-L-IDURONIDASE"/>
    <property type="match status" value="1"/>
</dbReference>
<dbReference type="SUPFAM" id="SSF51445">
    <property type="entry name" value="(Trans)glycosidases"/>
    <property type="match status" value="1"/>
</dbReference>
<protein>
    <submittedName>
        <fullName evidence="2">Uncharacterized protein</fullName>
    </submittedName>
</protein>
<feature type="signal peptide" evidence="1">
    <location>
        <begin position="1"/>
        <end position="21"/>
    </location>
</feature>
<evidence type="ECO:0000313" key="3">
    <source>
        <dbReference type="Proteomes" id="UP000215027"/>
    </source>
</evidence>
<dbReference type="PROSITE" id="PS51257">
    <property type="entry name" value="PROKAR_LIPOPROTEIN"/>
    <property type="match status" value="1"/>
</dbReference>
<sequence length="445" mass="48001">MQVQRNKLTLLLIAVFLFALAACGGGQTAAEPTAGAVVEQPVATTDPAAVATLPPPAVVGEVLPTPTLAPAAPEGEAVAPTTAPVANGPWPTDQFGYGIQIHGNATVGNPADTMTAVHDQLGMNWVKAQIQWWLVEPDQGVEGQWFFYDAVIDEAHKKGLRLMLSVVGAPAWTRAAGGENGPPDDYNEYARFLGLLIDRHPGQISAIEVWNEQNLDREWTSTNGISPEDYVRFLQVARDAIKAKDPNIIVISGALSPTGTGDWVRWADDFEYLDRALAAGLLNYADCVGVHHNGYNIGPDVAYDATGSSPKAATALFRGPFDNPHHSWSFYTTLDTYAQKVQAVDPNKKLCVTEFGWATSEGYTEFPLGFEFAQDNTLDDQATYITQAFTQMNASDDVWLAFLFNFDFGNKGNGPTDDPVPYSIVDTQGIPRPAFGALAAMPKNP</sequence>
<dbReference type="OrthoDB" id="136121at2"/>
<accession>A0A160T2Y2</accession>
<organism evidence="2 3">
    <name type="scientific">Candidatus Promineifilum breve</name>
    <dbReference type="NCBI Taxonomy" id="1806508"/>
    <lineage>
        <taxon>Bacteria</taxon>
        <taxon>Bacillati</taxon>
        <taxon>Chloroflexota</taxon>
        <taxon>Ardenticatenia</taxon>
        <taxon>Candidatus Promineifilales</taxon>
        <taxon>Candidatus Promineifilaceae</taxon>
        <taxon>Candidatus Promineifilum</taxon>
    </lineage>
</organism>
<reference evidence="2" key="1">
    <citation type="submission" date="2016-01" db="EMBL/GenBank/DDBJ databases">
        <authorList>
            <person name="Mcilroy J.S."/>
            <person name="Karst M S."/>
            <person name="Albertsen M."/>
        </authorList>
    </citation>
    <scope>NUCLEOTIDE SEQUENCE</scope>
    <source>
        <strain evidence="2">Cfx-K</strain>
    </source>
</reference>
<dbReference type="InterPro" id="IPR017853">
    <property type="entry name" value="GH"/>
</dbReference>
<dbReference type="GO" id="GO:0004553">
    <property type="term" value="F:hydrolase activity, hydrolyzing O-glycosyl compounds"/>
    <property type="evidence" value="ECO:0007669"/>
    <property type="project" value="TreeGrafter"/>
</dbReference>